<evidence type="ECO:0008006" key="5">
    <source>
        <dbReference type="Google" id="ProtNLM"/>
    </source>
</evidence>
<comment type="caution">
    <text evidence="3">The sequence shown here is derived from an EMBL/GenBank/DDBJ whole genome shotgun (WGS) entry which is preliminary data.</text>
</comment>
<proteinExistence type="predicted"/>
<evidence type="ECO:0000256" key="1">
    <source>
        <dbReference type="SAM" id="MobiDB-lite"/>
    </source>
</evidence>
<dbReference type="AlphaFoldDB" id="A0A7W7WP21"/>
<dbReference type="EMBL" id="JACHJW010000001">
    <property type="protein sequence ID" value="MBB4957798.1"/>
    <property type="molecule type" value="Genomic_DNA"/>
</dbReference>
<organism evidence="3 4">
    <name type="scientific">Micromonospora polyrhachis</name>
    <dbReference type="NCBI Taxonomy" id="1282883"/>
    <lineage>
        <taxon>Bacteria</taxon>
        <taxon>Bacillati</taxon>
        <taxon>Actinomycetota</taxon>
        <taxon>Actinomycetes</taxon>
        <taxon>Micromonosporales</taxon>
        <taxon>Micromonosporaceae</taxon>
        <taxon>Micromonospora</taxon>
    </lineage>
</organism>
<keyword evidence="4" id="KW-1185">Reference proteome</keyword>
<feature type="transmembrane region" description="Helical" evidence="2">
    <location>
        <begin position="437"/>
        <end position="462"/>
    </location>
</feature>
<dbReference type="InterPro" id="IPR009003">
    <property type="entry name" value="Peptidase_S1_PA"/>
</dbReference>
<keyword evidence="2" id="KW-1133">Transmembrane helix</keyword>
<dbReference type="Gene3D" id="2.40.10.10">
    <property type="entry name" value="Trypsin-like serine proteases"/>
    <property type="match status" value="1"/>
</dbReference>
<protein>
    <recommendedName>
        <fullName evidence="5">Trypsin-like peptidase domain-containing protein</fullName>
    </recommendedName>
</protein>
<dbReference type="RefSeq" id="WP_184533992.1">
    <property type="nucleotide sequence ID" value="NZ_JACHJW010000001.1"/>
</dbReference>
<feature type="transmembrane region" description="Helical" evidence="2">
    <location>
        <begin position="43"/>
        <end position="65"/>
    </location>
</feature>
<name>A0A7W7WP21_9ACTN</name>
<evidence type="ECO:0000256" key="2">
    <source>
        <dbReference type="SAM" id="Phobius"/>
    </source>
</evidence>
<keyword evidence="2" id="KW-0472">Membrane</keyword>
<evidence type="ECO:0000313" key="3">
    <source>
        <dbReference type="EMBL" id="MBB4957798.1"/>
    </source>
</evidence>
<keyword evidence="2" id="KW-0812">Transmembrane</keyword>
<evidence type="ECO:0000313" key="4">
    <source>
        <dbReference type="Proteomes" id="UP000578819"/>
    </source>
</evidence>
<sequence>MTASPWTPPVQAERPASAPPHDPFSAPVRRIQPSSPPKRSNGLWVAIAALVLVLVATSGGLVFWLSSGTEEPAEPSVGSSAFPTTGLPGPNLKPWALFPPNGPEERSLATAAPSLVFIEAVFTGYLRNRATKAPVRTTPITFSRRCSGFVVTTGGHVLTSSSCVYPSAETTRQIALDAVARMLVREGTLAPGQVDNYIKTNLEKTEFTGIDPGSAPTSQMYGQMNDAKGNLVGDPAIPAELVKARPAETGNIALIKLARENLPVVELSGSAEVKEGSSLLVVGFGTDDTDFRTAAYTPRPKLVTVTGTARRGDASMYRINDDVGANSHGGFAIDPSGRVAGMVDQDLARPDRANRVVLPAAGLLDLLTEAGVKNELGASDRAYRDGLDAYFTGRHSSAVSQLEKAAAESPANLLAQAYRQIAVERQNSADDSSGRPIWPVVLLGGVGGILIVGLVVLIVLMLRRRR</sequence>
<accession>A0A7W7WP21</accession>
<gene>
    <name evidence="3" type="ORF">FHR38_001531</name>
</gene>
<dbReference type="Pfam" id="PF13365">
    <property type="entry name" value="Trypsin_2"/>
    <property type="match status" value="1"/>
</dbReference>
<dbReference type="Proteomes" id="UP000578819">
    <property type="component" value="Unassembled WGS sequence"/>
</dbReference>
<reference evidence="3 4" key="1">
    <citation type="submission" date="2020-08" db="EMBL/GenBank/DDBJ databases">
        <title>Sequencing the genomes of 1000 actinobacteria strains.</title>
        <authorList>
            <person name="Klenk H.-P."/>
        </authorList>
    </citation>
    <scope>NUCLEOTIDE SEQUENCE [LARGE SCALE GENOMIC DNA]</scope>
    <source>
        <strain evidence="3 4">DSM 45886</strain>
    </source>
</reference>
<dbReference type="SUPFAM" id="SSF50494">
    <property type="entry name" value="Trypsin-like serine proteases"/>
    <property type="match status" value="1"/>
</dbReference>
<feature type="region of interest" description="Disordered" evidence="1">
    <location>
        <begin position="1"/>
        <end position="39"/>
    </location>
</feature>
<dbReference type="InterPro" id="IPR043504">
    <property type="entry name" value="Peptidase_S1_PA_chymotrypsin"/>
</dbReference>